<accession>A0A6A6DQV2</accession>
<name>A0A6A6DQV2_9PEZI</name>
<proteinExistence type="predicted"/>
<gene>
    <name evidence="1" type="ORF">K469DRAFT_587862</name>
</gene>
<keyword evidence="2" id="KW-1185">Reference proteome</keyword>
<evidence type="ECO:0000313" key="2">
    <source>
        <dbReference type="Proteomes" id="UP000800200"/>
    </source>
</evidence>
<evidence type="ECO:0000313" key="1">
    <source>
        <dbReference type="EMBL" id="KAF2181997.1"/>
    </source>
</evidence>
<feature type="non-terminal residue" evidence="1">
    <location>
        <position position="1"/>
    </location>
</feature>
<dbReference type="OrthoDB" id="3909595at2759"/>
<dbReference type="AlphaFoldDB" id="A0A6A6DQV2"/>
<dbReference type="InterPro" id="IPR043502">
    <property type="entry name" value="DNA/RNA_pol_sf"/>
</dbReference>
<evidence type="ECO:0008006" key="3">
    <source>
        <dbReference type="Google" id="ProtNLM"/>
    </source>
</evidence>
<protein>
    <recommendedName>
        <fullName evidence="3">Reverse transcriptase domain-containing protein</fullName>
    </recommendedName>
</protein>
<dbReference type="SUPFAM" id="SSF56672">
    <property type="entry name" value="DNA/RNA polymerases"/>
    <property type="match status" value="1"/>
</dbReference>
<reference evidence="1" key="1">
    <citation type="journal article" date="2020" name="Stud. Mycol.">
        <title>101 Dothideomycetes genomes: a test case for predicting lifestyles and emergence of pathogens.</title>
        <authorList>
            <person name="Haridas S."/>
            <person name="Albert R."/>
            <person name="Binder M."/>
            <person name="Bloem J."/>
            <person name="Labutti K."/>
            <person name="Salamov A."/>
            <person name="Andreopoulos B."/>
            <person name="Baker S."/>
            <person name="Barry K."/>
            <person name="Bills G."/>
            <person name="Bluhm B."/>
            <person name="Cannon C."/>
            <person name="Castanera R."/>
            <person name="Culley D."/>
            <person name="Daum C."/>
            <person name="Ezra D."/>
            <person name="Gonzalez J."/>
            <person name="Henrissat B."/>
            <person name="Kuo A."/>
            <person name="Liang C."/>
            <person name="Lipzen A."/>
            <person name="Lutzoni F."/>
            <person name="Magnuson J."/>
            <person name="Mondo S."/>
            <person name="Nolan M."/>
            <person name="Ohm R."/>
            <person name="Pangilinan J."/>
            <person name="Park H.-J."/>
            <person name="Ramirez L."/>
            <person name="Alfaro M."/>
            <person name="Sun H."/>
            <person name="Tritt A."/>
            <person name="Yoshinaga Y."/>
            <person name="Zwiers L.-H."/>
            <person name="Turgeon B."/>
            <person name="Goodwin S."/>
            <person name="Spatafora J."/>
            <person name="Crous P."/>
            <person name="Grigoriev I."/>
        </authorList>
    </citation>
    <scope>NUCLEOTIDE SEQUENCE</scope>
    <source>
        <strain evidence="1">CBS 207.26</strain>
    </source>
</reference>
<sequence length="71" mass="8518">INNILFNYLNNFYTVFIDNIFIYFKNLLEYNVHVLNIHKSKFSITFIKFLRFIISTLGIAIDLEKITIIKN</sequence>
<organism evidence="1 2">
    <name type="scientific">Zopfia rhizophila CBS 207.26</name>
    <dbReference type="NCBI Taxonomy" id="1314779"/>
    <lineage>
        <taxon>Eukaryota</taxon>
        <taxon>Fungi</taxon>
        <taxon>Dikarya</taxon>
        <taxon>Ascomycota</taxon>
        <taxon>Pezizomycotina</taxon>
        <taxon>Dothideomycetes</taxon>
        <taxon>Dothideomycetes incertae sedis</taxon>
        <taxon>Zopfiaceae</taxon>
        <taxon>Zopfia</taxon>
    </lineage>
</organism>
<dbReference type="EMBL" id="ML994650">
    <property type="protein sequence ID" value="KAF2181997.1"/>
    <property type="molecule type" value="Genomic_DNA"/>
</dbReference>
<dbReference type="Proteomes" id="UP000800200">
    <property type="component" value="Unassembled WGS sequence"/>
</dbReference>